<sequence length="67" mass="7949">MAPIERAPLIIENCAHPDYRPQLREYFKEALKRGGQTPHVLEKAFSWHINYEKHGTMLEPKYQLQTQ</sequence>
<dbReference type="Proteomes" id="UP000075324">
    <property type="component" value="Unassembled WGS sequence"/>
</dbReference>
<dbReference type="EMBL" id="LQYW01000026">
    <property type="protein sequence ID" value="KYD32014.1"/>
    <property type="molecule type" value="Genomic_DNA"/>
</dbReference>
<dbReference type="PANTHER" id="PTHR43609">
    <property type="entry name" value="ACETYL-COA HYDROLASE"/>
    <property type="match status" value="1"/>
</dbReference>
<protein>
    <recommendedName>
        <fullName evidence="3">Acetyl-CoA hydrolase/transferase C-terminal domain-containing protein</fullName>
    </recommendedName>
</protein>
<dbReference type="PATRIC" id="fig|153151.4.peg.1405"/>
<evidence type="ECO:0000313" key="2">
    <source>
        <dbReference type="Proteomes" id="UP000075324"/>
    </source>
</evidence>
<evidence type="ECO:0008006" key="3">
    <source>
        <dbReference type="Google" id="ProtNLM"/>
    </source>
</evidence>
<dbReference type="SUPFAM" id="SSF100950">
    <property type="entry name" value="NagB/RpiA/CoA transferase-like"/>
    <property type="match status" value="1"/>
</dbReference>
<dbReference type="PANTHER" id="PTHR43609:SF1">
    <property type="entry name" value="ACETYL-COA HYDROLASE"/>
    <property type="match status" value="1"/>
</dbReference>
<dbReference type="GO" id="GO:0008775">
    <property type="term" value="F:acetate CoA-transferase activity"/>
    <property type="evidence" value="ECO:0007669"/>
    <property type="project" value="InterPro"/>
</dbReference>
<dbReference type="GO" id="GO:0003986">
    <property type="term" value="F:acetyl-CoA hydrolase activity"/>
    <property type="evidence" value="ECO:0007669"/>
    <property type="project" value="TreeGrafter"/>
</dbReference>
<proteinExistence type="predicted"/>
<dbReference type="InterPro" id="IPR046433">
    <property type="entry name" value="ActCoA_hydro"/>
</dbReference>
<dbReference type="AlphaFoldDB" id="A0A150N5S2"/>
<comment type="caution">
    <text evidence="1">The sequence shown here is derived from an EMBL/GenBank/DDBJ whole genome shotgun (WGS) entry which is preliminary data.</text>
</comment>
<evidence type="ECO:0000313" key="1">
    <source>
        <dbReference type="EMBL" id="KYD32014.1"/>
    </source>
</evidence>
<dbReference type="GO" id="GO:0006083">
    <property type="term" value="P:acetate metabolic process"/>
    <property type="evidence" value="ECO:0007669"/>
    <property type="project" value="InterPro"/>
</dbReference>
<accession>A0A150N5S2</accession>
<gene>
    <name evidence="1" type="ORF">B4110_0486</name>
</gene>
<dbReference type="InterPro" id="IPR037171">
    <property type="entry name" value="NagB/RpiA_transferase-like"/>
</dbReference>
<organism evidence="1 2">
    <name type="scientific">Parageobacillus toebii</name>
    <dbReference type="NCBI Taxonomy" id="153151"/>
    <lineage>
        <taxon>Bacteria</taxon>
        <taxon>Bacillati</taxon>
        <taxon>Bacillota</taxon>
        <taxon>Bacilli</taxon>
        <taxon>Bacillales</taxon>
        <taxon>Anoxybacillaceae</taxon>
        <taxon>Parageobacillus</taxon>
    </lineage>
</organism>
<name>A0A150N5S2_9BACL</name>
<reference evidence="1 2" key="1">
    <citation type="submission" date="2016-01" db="EMBL/GenBank/DDBJ databases">
        <title>Draft Genome Sequences of Seven Thermophilic Sporeformers Isolated from Foods.</title>
        <authorList>
            <person name="Berendsen E.M."/>
            <person name="Wells-Bennik M.H."/>
            <person name="Krawcyk A.O."/>
            <person name="De Jong A."/>
            <person name="Holsappel S."/>
            <person name="Eijlander R.T."/>
            <person name="Kuipers O.P."/>
        </authorList>
    </citation>
    <scope>NUCLEOTIDE SEQUENCE [LARGE SCALE GENOMIC DNA]</scope>
    <source>
        <strain evidence="1 2">B4110</strain>
    </source>
</reference>